<evidence type="ECO:0000313" key="7">
    <source>
        <dbReference type="Proteomes" id="UP001519460"/>
    </source>
</evidence>
<feature type="non-terminal residue" evidence="6">
    <location>
        <position position="1"/>
    </location>
</feature>
<gene>
    <name evidence="6" type="ORF">BaRGS_00025795</name>
</gene>
<organism evidence="6 7">
    <name type="scientific">Batillaria attramentaria</name>
    <dbReference type="NCBI Taxonomy" id="370345"/>
    <lineage>
        <taxon>Eukaryota</taxon>
        <taxon>Metazoa</taxon>
        <taxon>Spiralia</taxon>
        <taxon>Lophotrochozoa</taxon>
        <taxon>Mollusca</taxon>
        <taxon>Gastropoda</taxon>
        <taxon>Caenogastropoda</taxon>
        <taxon>Sorbeoconcha</taxon>
        <taxon>Cerithioidea</taxon>
        <taxon>Batillariidae</taxon>
        <taxon>Batillaria</taxon>
    </lineage>
</organism>
<keyword evidence="4" id="KW-1133">Transmembrane helix</keyword>
<name>A0ABD0K7L3_9CAEN</name>
<evidence type="ECO:0000259" key="5">
    <source>
        <dbReference type="SMART" id="SM00237"/>
    </source>
</evidence>
<keyword evidence="3" id="KW-0106">Calcium</keyword>
<evidence type="ECO:0000256" key="4">
    <source>
        <dbReference type="SAM" id="Phobius"/>
    </source>
</evidence>
<evidence type="ECO:0000256" key="3">
    <source>
        <dbReference type="ARBA" id="ARBA00022837"/>
    </source>
</evidence>
<dbReference type="InterPro" id="IPR003644">
    <property type="entry name" value="Calx_beta"/>
</dbReference>
<dbReference type="InterPro" id="IPR051561">
    <property type="entry name" value="FRAS1_ECM"/>
</dbReference>
<dbReference type="Proteomes" id="UP001519460">
    <property type="component" value="Unassembled WGS sequence"/>
</dbReference>
<dbReference type="InterPro" id="IPR038081">
    <property type="entry name" value="CalX-like_sf"/>
</dbReference>
<dbReference type="Pfam" id="PF03160">
    <property type="entry name" value="Calx-beta"/>
    <property type="match status" value="3"/>
</dbReference>
<feature type="domain" description="Calx-beta" evidence="5">
    <location>
        <begin position="4"/>
        <end position="103"/>
    </location>
</feature>
<comment type="caution">
    <text evidence="6">The sequence shown here is derived from an EMBL/GenBank/DDBJ whole genome shotgun (WGS) entry which is preliminary data.</text>
</comment>
<dbReference type="PANTHER" id="PTHR45739">
    <property type="entry name" value="MATRIX PROTEIN, PUTATIVE-RELATED"/>
    <property type="match status" value="1"/>
</dbReference>
<dbReference type="SUPFAM" id="SSF141072">
    <property type="entry name" value="CalX-like"/>
    <property type="match status" value="5"/>
</dbReference>
<reference evidence="6 7" key="1">
    <citation type="journal article" date="2023" name="Sci. Data">
        <title>Genome assembly of the Korean intertidal mud-creeper Batillaria attramentaria.</title>
        <authorList>
            <person name="Patra A.K."/>
            <person name="Ho P.T."/>
            <person name="Jun S."/>
            <person name="Lee S.J."/>
            <person name="Kim Y."/>
            <person name="Won Y.J."/>
        </authorList>
    </citation>
    <scope>NUCLEOTIDE SEQUENCE [LARGE SCALE GENOMIC DNA]</scope>
    <source>
        <strain evidence="6">Wonlab-2016</strain>
    </source>
</reference>
<feature type="domain" description="Calx-beta" evidence="5">
    <location>
        <begin position="360"/>
        <end position="464"/>
    </location>
</feature>
<dbReference type="EMBL" id="JACVVK020000236">
    <property type="protein sequence ID" value="KAK7482895.1"/>
    <property type="molecule type" value="Genomic_DNA"/>
</dbReference>
<keyword evidence="4" id="KW-0472">Membrane</keyword>
<keyword evidence="2" id="KW-0677">Repeat</keyword>
<keyword evidence="7" id="KW-1185">Reference proteome</keyword>
<protein>
    <recommendedName>
        <fullName evidence="5">Calx-beta domain-containing protein</fullName>
    </recommendedName>
</protein>
<feature type="transmembrane region" description="Helical" evidence="4">
    <location>
        <begin position="1340"/>
        <end position="1362"/>
    </location>
</feature>
<dbReference type="Gene3D" id="2.60.40.2030">
    <property type="match status" value="5"/>
</dbReference>
<feature type="domain" description="Calx-beta" evidence="5">
    <location>
        <begin position="240"/>
        <end position="347"/>
    </location>
</feature>
<feature type="domain" description="Calx-beta" evidence="5">
    <location>
        <begin position="482"/>
        <end position="586"/>
    </location>
</feature>
<evidence type="ECO:0000256" key="2">
    <source>
        <dbReference type="ARBA" id="ARBA00022737"/>
    </source>
</evidence>
<evidence type="ECO:0000256" key="1">
    <source>
        <dbReference type="ARBA" id="ARBA00022729"/>
    </source>
</evidence>
<proteinExistence type="predicted"/>
<keyword evidence="1" id="KW-0732">Signal</keyword>
<dbReference type="PANTHER" id="PTHR45739:SF8">
    <property type="entry name" value="FRAS1-RELATED EXTRACELLULAR MATRIX PROTEIN 1"/>
    <property type="match status" value="1"/>
</dbReference>
<feature type="domain" description="Calx-beta" evidence="5">
    <location>
        <begin position="116"/>
        <end position="227"/>
    </location>
</feature>
<accession>A0ABD0K7L3</accession>
<keyword evidence="4" id="KW-0812">Transmembrane</keyword>
<dbReference type="SMART" id="SM00237">
    <property type="entry name" value="Calx_beta"/>
    <property type="match status" value="5"/>
</dbReference>
<evidence type="ECO:0000313" key="6">
    <source>
        <dbReference type="EMBL" id="KAK7482895.1"/>
    </source>
</evidence>
<sequence>GNVLANQPFHLNWAWISLESDVIIANETQEMLEVVLRRRGYLGETSFVSIAALNDTARVGEDVNARYAAQVQFNPGQTEKTWRIRLINDDVYEAAEELRLKLSEPVMAVLEYPEEAKVIILDPEDESLVYFPDAEYRVAEDIGEVLIPVHRTGDLSGETMVICSTIQGTAAGTVPSTVTSFSDYITRAADHRSVIRFDKGEKEKYCRVMIIDDSLYEGEESFKVILTDSMGGRIGDVSESTVIIEPDKVDEPTVYFGEAEYDVDEGEGFVEVAVWRTGTDLSKPSNVTVRSRKSKPKSAESGLDYIAVNKILSFAPGVTMQRVRVTILDDLGRPRVEGPETFQLLLRMPADAILGEPSVAVITINDSISDVPSMQFKDDEYKIFENDGVVRAYVTRSGDNNHQSEVRCYTRQATARVAEDYEERPDTNASLIVFNPGDYEKVCEVRIINDTKYEGEEMFRLVLGSPDSQSLGRAVVGKRNATQIIIKDDGDKPIIKLADNKFTVREPMFREQSSILKVPVLREGDLSETAVVTVNTKDGSADAGKDYNGFFKELVFGANVSKIDVDIEILFDEIKEMREVFTVHLRHRSGTAEVKASKAIVYIEEKDEIADVTFPSKPMVVSLRDYDRAEEAEQNPVQGYPLVCITPCNPKHPLYKETDTLCKSEGINDTLTLFRWRVSAPTGVDGVTSDLRDVESSTFFASTKEITLDSIYFSGGSRVQCIARAVNTDRDPGLESMSEVMTVSRTDGICEPRIMDSVGAEPFTAKLRYTGSDDPVHPNKVRISVRVPHRDGMLPVVSTRDLSNFELTLSKDGTRLATHRCSNLLDYDEVTTEFGFLTNQTRNPNIIGEVEPYQFNPDLRDNATLRFYRNLDLESCLWEFVSYYDMSELISDCGGEISTDGQVLNLKQSYVAMNIPLHVSYIFHSPVARGGWLHYDLESNLQLTFVYDTSILWQNGISSPESENGLQGYLYPTSMRMREDGRLAVSFRTEARFRGQFVNSHPGTELEAMVMSTDHPDLTFSIDLVRSEPTYEQANQEWQFVSDFAVRDYSGLFTIKLIPCTTAPDQEYTLPIICTPREPITFELPVRFQQVSDSVPAEFSLNTDFHLMRKRELWLGDGSMGFGSEGDAAFSEDDKLYGRINVDPVQNLGNSFAINIEKVFLCSGKDGYIPKYDPDNLEFGCIAESPNLLYTFKILDKGAPFTEVKDFQDIPFQALLVSDDPSALDLLRQPGADGFSMDCRPLFQVDSGRQWFLHAIYTVRSGANAGRGIGKRSVRESHALIDAQSLMAAHSRVRRDEGDVEGVGEGGKGTNIARVQLEFAARDGDVSIGTNVTTSTEVPLIPIIISLIVFIIVCVLFIIFFVRRKRKRHTPPPSPTQTITVVANGQPKVHSAKHFYSNDNTEV</sequence>